<dbReference type="InterPro" id="IPR050983">
    <property type="entry name" value="GST_Omega/HSP26"/>
</dbReference>
<dbReference type="CDD" id="cd03196">
    <property type="entry name" value="GST_C_5"/>
    <property type="match status" value="1"/>
</dbReference>
<keyword evidence="2" id="KW-0808">Transferase</keyword>
<sequence>MSEVLAAGVVTDALPVLYSFRRCPYAMRARLAIVASRQQCELREVVLRDKPAGLIAASPKATVPVLVLSNGQVIEQSLEIMRWALGRQDLEGWLPTSADDEATTDALIAECDGDFKRHLDRYKYPNRYVASVSELPDSDVPMQADAADLDGFALAHRTAGALFIASLNARLGGAGRFLLGERWSLADAAILPFIRQFAATDPAWFDAQPWVAVQAWLHAFVESPRYLAVMDKYPQWQDGTPGLRFPG</sequence>
<dbReference type="PANTHER" id="PTHR43968">
    <property type="match status" value="1"/>
</dbReference>
<dbReference type="PROSITE" id="PS50404">
    <property type="entry name" value="GST_NTER"/>
    <property type="match status" value="1"/>
</dbReference>
<gene>
    <name evidence="2" type="ORF">FXN63_13120</name>
</gene>
<dbReference type="RefSeq" id="WP_148815498.1">
    <property type="nucleotide sequence ID" value="NZ_CP043046.1"/>
</dbReference>
<name>A0A5C0AWA2_9BURK</name>
<evidence type="ECO:0000259" key="1">
    <source>
        <dbReference type="PROSITE" id="PS50404"/>
    </source>
</evidence>
<dbReference type="CDD" id="cd03060">
    <property type="entry name" value="GST_N_Omega_like"/>
    <property type="match status" value="1"/>
</dbReference>
<dbReference type="EMBL" id="CP043046">
    <property type="protein sequence ID" value="QEI06669.1"/>
    <property type="molecule type" value="Genomic_DNA"/>
</dbReference>
<protein>
    <submittedName>
        <fullName evidence="2">Glutathione S-transferase</fullName>
    </submittedName>
</protein>
<dbReference type="Pfam" id="PF13410">
    <property type="entry name" value="GST_C_2"/>
    <property type="match status" value="1"/>
</dbReference>
<keyword evidence="3" id="KW-1185">Reference proteome</keyword>
<dbReference type="InterPro" id="IPR036249">
    <property type="entry name" value="Thioredoxin-like_sf"/>
</dbReference>
<dbReference type="OrthoDB" id="9813092at2"/>
<dbReference type="InterPro" id="IPR036282">
    <property type="entry name" value="Glutathione-S-Trfase_C_sf"/>
</dbReference>
<dbReference type="InterPro" id="IPR004045">
    <property type="entry name" value="Glutathione_S-Trfase_N"/>
</dbReference>
<dbReference type="KEGG" id="pacr:FXN63_13120"/>
<feature type="domain" description="GST N-terminal" evidence="1">
    <location>
        <begin position="13"/>
        <end position="92"/>
    </location>
</feature>
<dbReference type="GO" id="GO:0016740">
    <property type="term" value="F:transferase activity"/>
    <property type="evidence" value="ECO:0007669"/>
    <property type="project" value="UniProtKB-KW"/>
</dbReference>
<proteinExistence type="predicted"/>
<evidence type="ECO:0000313" key="2">
    <source>
        <dbReference type="EMBL" id="QEI06669.1"/>
    </source>
</evidence>
<evidence type="ECO:0000313" key="3">
    <source>
        <dbReference type="Proteomes" id="UP000325161"/>
    </source>
</evidence>
<dbReference type="Pfam" id="PF13417">
    <property type="entry name" value="GST_N_3"/>
    <property type="match status" value="1"/>
</dbReference>
<dbReference type="AlphaFoldDB" id="A0A5C0AWA2"/>
<dbReference type="Gene3D" id="1.20.1050.10">
    <property type="match status" value="1"/>
</dbReference>
<dbReference type="Gene3D" id="3.40.30.10">
    <property type="entry name" value="Glutaredoxin"/>
    <property type="match status" value="1"/>
</dbReference>
<dbReference type="SUPFAM" id="SSF52833">
    <property type="entry name" value="Thioredoxin-like"/>
    <property type="match status" value="1"/>
</dbReference>
<dbReference type="GO" id="GO:0005737">
    <property type="term" value="C:cytoplasm"/>
    <property type="evidence" value="ECO:0007669"/>
    <property type="project" value="TreeGrafter"/>
</dbReference>
<dbReference type="Proteomes" id="UP000325161">
    <property type="component" value="Chromosome"/>
</dbReference>
<dbReference type="SUPFAM" id="SSF47616">
    <property type="entry name" value="GST C-terminal domain-like"/>
    <property type="match status" value="1"/>
</dbReference>
<accession>A0A5C0AWA2</accession>
<dbReference type="PANTHER" id="PTHR43968:SF14">
    <property type="entry name" value="GLUTATHIONE S-TRANSFERASE"/>
    <property type="match status" value="1"/>
</dbReference>
<reference evidence="2 3" key="1">
    <citation type="submission" date="2019-08" db="EMBL/GenBank/DDBJ databases">
        <title>Amphibian skin-associated Pigmentiphaga: genome sequence and occurrence across geography and hosts.</title>
        <authorList>
            <person name="Bletz M.C."/>
            <person name="Bunk B."/>
            <person name="Sproeer C."/>
            <person name="Biwer P."/>
            <person name="Reiter S."/>
            <person name="Rabemananjara F.C.E."/>
            <person name="Schulz S."/>
            <person name="Overmann J."/>
            <person name="Vences M."/>
        </authorList>
    </citation>
    <scope>NUCLEOTIDE SEQUENCE [LARGE SCALE GENOMIC DNA]</scope>
    <source>
        <strain evidence="2 3">Mada1488</strain>
    </source>
</reference>
<organism evidence="2 3">
    <name type="scientific">Pigmentiphaga aceris</name>
    <dbReference type="NCBI Taxonomy" id="1940612"/>
    <lineage>
        <taxon>Bacteria</taxon>
        <taxon>Pseudomonadati</taxon>
        <taxon>Pseudomonadota</taxon>
        <taxon>Betaproteobacteria</taxon>
        <taxon>Burkholderiales</taxon>
        <taxon>Alcaligenaceae</taxon>
        <taxon>Pigmentiphaga</taxon>
    </lineage>
</organism>